<comment type="cofactor">
    <cofactor evidence="1">
        <name>Co(2+)</name>
        <dbReference type="ChEBI" id="CHEBI:48828"/>
    </cofactor>
</comment>
<comment type="catalytic activity">
    <reaction evidence="16">
        <text>dIDP + H2O = dIMP + phosphate + H(+)</text>
        <dbReference type="Rhea" id="RHEA:35211"/>
        <dbReference type="ChEBI" id="CHEBI:15377"/>
        <dbReference type="ChEBI" id="CHEBI:15378"/>
        <dbReference type="ChEBI" id="CHEBI:43474"/>
        <dbReference type="ChEBI" id="CHEBI:61194"/>
        <dbReference type="ChEBI" id="CHEBI:62286"/>
        <dbReference type="EC" id="3.6.1.64"/>
    </reaction>
    <physiologicalReaction direction="left-to-right" evidence="16">
        <dbReference type="Rhea" id="RHEA:35212"/>
    </physiologicalReaction>
</comment>
<dbReference type="GO" id="GO:0003723">
    <property type="term" value="F:RNA binding"/>
    <property type="evidence" value="ECO:0007669"/>
    <property type="project" value="UniProtKB-KW"/>
</dbReference>
<keyword evidence="4" id="KW-0694">RNA-binding</keyword>
<evidence type="ECO:0000313" key="21">
    <source>
        <dbReference type="Proteomes" id="UP000694571"/>
    </source>
</evidence>
<evidence type="ECO:0000256" key="12">
    <source>
        <dbReference type="ARBA" id="ARBA00042015"/>
    </source>
</evidence>
<comment type="catalytic activity">
    <reaction evidence="14">
        <text>a 5'-end (N(7)-methyl 5'-triphosphoguanosine)-ribonucleoside in mRNA + H2O = N(7)-methyl-GDP + a 5'-end phospho-ribonucleoside in mRNA + 2 H(+)</text>
        <dbReference type="Rhea" id="RHEA:67484"/>
        <dbReference type="Rhea" id="RHEA-COMP:15692"/>
        <dbReference type="Rhea" id="RHEA-COMP:17167"/>
        <dbReference type="ChEBI" id="CHEBI:15377"/>
        <dbReference type="ChEBI" id="CHEBI:15378"/>
        <dbReference type="ChEBI" id="CHEBI:63714"/>
        <dbReference type="ChEBI" id="CHEBI:138282"/>
        <dbReference type="ChEBI" id="CHEBI:156461"/>
        <dbReference type="EC" id="3.6.1.62"/>
    </reaction>
    <physiologicalReaction direction="left-to-right" evidence="14">
        <dbReference type="Rhea" id="RHEA:67485"/>
    </physiologicalReaction>
</comment>
<evidence type="ECO:0000256" key="13">
    <source>
        <dbReference type="ARBA" id="ARBA00043162"/>
    </source>
</evidence>
<dbReference type="SUPFAM" id="SSF55811">
    <property type="entry name" value="Nudix"/>
    <property type="match status" value="1"/>
</dbReference>
<dbReference type="FunFam" id="3.90.79.10:FF:000044">
    <property type="entry name" value="protein syndesmos isoform X1"/>
    <property type="match status" value="1"/>
</dbReference>
<evidence type="ECO:0000256" key="8">
    <source>
        <dbReference type="ARBA" id="ARBA00038899"/>
    </source>
</evidence>
<evidence type="ECO:0000256" key="11">
    <source>
        <dbReference type="ARBA" id="ARBA00041656"/>
    </source>
</evidence>
<dbReference type="PANTHER" id="PTHR31699">
    <property type="entry name" value="NUDIX T16 FAMILY MEMBER"/>
    <property type="match status" value="1"/>
</dbReference>
<sequence>MAGMRRLELAEALQLGPGWRHACHALLYAPDPGLLFGRIPLRYAVLMQMRFDGRLGFPGGFVDLRDHSLEDGLNRELDEELGEAAAAFRVERADYRSSHAGSRPRVVVHFYTKCLTLEQLTAVERGAPRARDHGLEVRPAWDSTPRPPRPQRPVPKFLSVAVAWVTSCSQPGLPAKTLFSPRFTGLYSCLSRTHPSKSLFCFPLIMTGIAP</sequence>
<reference evidence="20" key="1">
    <citation type="submission" date="2025-05" db="UniProtKB">
        <authorList>
            <consortium name="Ensembl"/>
        </authorList>
    </citation>
    <scope>IDENTIFICATION</scope>
</reference>
<evidence type="ECO:0000259" key="18">
    <source>
        <dbReference type="PROSITE" id="PS51462"/>
    </source>
</evidence>
<dbReference type="EC" id="3.6.1.64" evidence="8"/>
<feature type="domain" description="Nudix hydrolase" evidence="18">
    <location>
        <begin position="18"/>
        <end position="159"/>
    </location>
</feature>
<dbReference type="Proteomes" id="UP000694571">
    <property type="component" value="Unplaced"/>
</dbReference>
<evidence type="ECO:0000256" key="15">
    <source>
        <dbReference type="ARBA" id="ARBA00047875"/>
    </source>
</evidence>
<evidence type="ECO:0000256" key="16">
    <source>
        <dbReference type="ARBA" id="ARBA00048945"/>
    </source>
</evidence>
<proteinExistence type="inferred from homology"/>
<dbReference type="Proteomes" id="UP000694570">
    <property type="component" value="Unplaced"/>
</dbReference>
<evidence type="ECO:0000256" key="1">
    <source>
        <dbReference type="ARBA" id="ARBA00001941"/>
    </source>
</evidence>
<keyword evidence="5" id="KW-0546">Nucleotide metabolism</keyword>
<keyword evidence="6" id="KW-0539">Nucleus</keyword>
<evidence type="ECO:0000256" key="5">
    <source>
        <dbReference type="ARBA" id="ARBA00023080"/>
    </source>
</evidence>
<dbReference type="GO" id="GO:0005654">
    <property type="term" value="C:nucleoplasm"/>
    <property type="evidence" value="ECO:0007669"/>
    <property type="project" value="UniProtKB-SubCell"/>
</dbReference>
<evidence type="ECO:0000256" key="9">
    <source>
        <dbReference type="ARBA" id="ARBA00039871"/>
    </source>
</evidence>
<protein>
    <recommendedName>
        <fullName evidence="9">U8 snoRNA-decapping enzyme</fullName>
        <ecNumber evidence="8">3.6.1.64</ecNumber>
    </recommendedName>
    <alternativeName>
        <fullName evidence="12">IDP phosphatase</fullName>
    </alternativeName>
    <alternativeName>
        <fullName evidence="10">Inosine diphosphate phosphatase</fullName>
    </alternativeName>
    <alternativeName>
        <fullName evidence="11">Nucleoside diphosphate-linked moiety X motif 16</fullName>
    </alternativeName>
    <alternativeName>
        <fullName evidence="13">m7GpppN-mRNA hydrolase</fullName>
    </alternativeName>
</protein>
<dbReference type="PANTHER" id="PTHR31699:SF5">
    <property type="entry name" value="U8 SNORNA-DECAPPING ENZYME"/>
    <property type="match status" value="1"/>
</dbReference>
<dbReference type="InterPro" id="IPR000086">
    <property type="entry name" value="NUDIX_hydrolase_dom"/>
</dbReference>
<dbReference type="GO" id="GO:1990003">
    <property type="term" value="F:IDP phosphatase activity"/>
    <property type="evidence" value="ECO:0007669"/>
    <property type="project" value="UniProtKB-EC"/>
</dbReference>
<evidence type="ECO:0000256" key="10">
    <source>
        <dbReference type="ARBA" id="ARBA00041450"/>
    </source>
</evidence>
<dbReference type="PROSITE" id="PS51462">
    <property type="entry name" value="NUDIX"/>
    <property type="match status" value="1"/>
</dbReference>
<evidence type="ECO:0000256" key="14">
    <source>
        <dbReference type="ARBA" id="ARBA00047661"/>
    </source>
</evidence>
<dbReference type="GO" id="GO:0140933">
    <property type="term" value="F:5'-(N(7)-methylguanosine 5'-triphospho)-[mRNA] hydrolase activity"/>
    <property type="evidence" value="ECO:0007669"/>
    <property type="project" value="UniProtKB-EC"/>
</dbReference>
<dbReference type="InterPro" id="IPR054754">
    <property type="entry name" value="NudT16"/>
</dbReference>
<dbReference type="InterPro" id="IPR015797">
    <property type="entry name" value="NUDIX_hydrolase-like_dom_sf"/>
</dbReference>
<evidence type="ECO:0000256" key="2">
    <source>
        <dbReference type="ARBA" id="ARBA00004604"/>
    </source>
</evidence>
<name>A0A8D1LYR2_PIG</name>
<evidence type="ECO:0000313" key="20">
    <source>
        <dbReference type="Ensembl" id="ENSSSCP00050015805.1"/>
    </source>
</evidence>
<accession>A0A8D1LYR2</accession>
<feature type="region of interest" description="Disordered" evidence="17">
    <location>
        <begin position="134"/>
        <end position="153"/>
    </location>
</feature>
<dbReference type="Pfam" id="PF22327">
    <property type="entry name" value="Nudt16-like"/>
    <property type="match status" value="1"/>
</dbReference>
<evidence type="ECO:0000256" key="17">
    <source>
        <dbReference type="SAM" id="MobiDB-lite"/>
    </source>
</evidence>
<dbReference type="GO" id="GO:0005730">
    <property type="term" value="C:nucleolus"/>
    <property type="evidence" value="ECO:0007669"/>
    <property type="project" value="UniProtKB-SubCell"/>
</dbReference>
<evidence type="ECO:0000256" key="7">
    <source>
        <dbReference type="ARBA" id="ARBA00038173"/>
    </source>
</evidence>
<comment type="subcellular location">
    <subcellularLocation>
        <location evidence="2">Nucleus</location>
        <location evidence="2">Nucleolus</location>
    </subcellularLocation>
    <subcellularLocation>
        <location evidence="3">Nucleus</location>
        <location evidence="3">Nucleoplasm</location>
    </subcellularLocation>
</comment>
<dbReference type="AlphaFoldDB" id="A0A8D1LYR2"/>
<comment type="similarity">
    <text evidence="7">Belongs to the Nudix hydrolase family. NUDT16 subfamily.</text>
</comment>
<dbReference type="Ensembl" id="ENSSSCT00050038122.1">
    <property type="protein sequence ID" value="ENSSSCP00050015805.1"/>
    <property type="gene ID" value="ENSSSCG00050028349.1"/>
</dbReference>
<evidence type="ECO:0000256" key="4">
    <source>
        <dbReference type="ARBA" id="ARBA00022884"/>
    </source>
</evidence>
<evidence type="ECO:0000256" key="3">
    <source>
        <dbReference type="ARBA" id="ARBA00004642"/>
    </source>
</evidence>
<dbReference type="Ensembl" id="ENSSSCT00030003211.1">
    <property type="protein sequence ID" value="ENSSSCP00030001238.1"/>
    <property type="gene ID" value="ENSSSCG00030002515.1"/>
</dbReference>
<evidence type="ECO:0000256" key="6">
    <source>
        <dbReference type="ARBA" id="ARBA00023242"/>
    </source>
</evidence>
<dbReference type="Gene3D" id="3.90.79.10">
    <property type="entry name" value="Nucleoside Triphosphate Pyrophosphohydrolase"/>
    <property type="match status" value="1"/>
</dbReference>
<evidence type="ECO:0000313" key="19">
    <source>
        <dbReference type="Ensembl" id="ENSSSCP00030001238.1"/>
    </source>
</evidence>
<comment type="catalytic activity">
    <reaction evidence="15">
        <text>IDP + H2O = IMP + phosphate + H(+)</text>
        <dbReference type="Rhea" id="RHEA:35207"/>
        <dbReference type="ChEBI" id="CHEBI:15377"/>
        <dbReference type="ChEBI" id="CHEBI:15378"/>
        <dbReference type="ChEBI" id="CHEBI:43474"/>
        <dbReference type="ChEBI" id="CHEBI:58053"/>
        <dbReference type="ChEBI" id="CHEBI:58280"/>
        <dbReference type="EC" id="3.6.1.64"/>
    </reaction>
    <physiologicalReaction direction="left-to-right" evidence="15">
        <dbReference type="Rhea" id="RHEA:35208"/>
    </physiologicalReaction>
</comment>
<gene>
    <name evidence="19" type="primary">NUDT16</name>
</gene>
<organism evidence="20 21">
    <name type="scientific">Sus scrofa</name>
    <name type="common">Pig</name>
    <dbReference type="NCBI Taxonomy" id="9823"/>
    <lineage>
        <taxon>Eukaryota</taxon>
        <taxon>Metazoa</taxon>
        <taxon>Chordata</taxon>
        <taxon>Craniata</taxon>
        <taxon>Vertebrata</taxon>
        <taxon>Euteleostomi</taxon>
        <taxon>Mammalia</taxon>
        <taxon>Eutheria</taxon>
        <taxon>Laurasiatheria</taxon>
        <taxon>Artiodactyla</taxon>
        <taxon>Suina</taxon>
        <taxon>Suidae</taxon>
        <taxon>Sus</taxon>
    </lineage>
</organism>
<dbReference type="GO" id="GO:0009117">
    <property type="term" value="P:nucleotide metabolic process"/>
    <property type="evidence" value="ECO:0007669"/>
    <property type="project" value="UniProtKB-KW"/>
</dbReference>